<organism evidence="4 5">
    <name type="scientific">Triparma laevis f. longispina</name>
    <dbReference type="NCBI Taxonomy" id="1714387"/>
    <lineage>
        <taxon>Eukaryota</taxon>
        <taxon>Sar</taxon>
        <taxon>Stramenopiles</taxon>
        <taxon>Ochrophyta</taxon>
        <taxon>Bolidophyceae</taxon>
        <taxon>Parmales</taxon>
        <taxon>Triparmaceae</taxon>
        <taxon>Triparma</taxon>
    </lineage>
</organism>
<dbReference type="AlphaFoldDB" id="A0A9W7FMB5"/>
<proteinExistence type="inferred from homology"/>
<dbReference type="GO" id="GO:0000145">
    <property type="term" value="C:exocyst"/>
    <property type="evidence" value="ECO:0007669"/>
    <property type="project" value="InterPro"/>
</dbReference>
<name>A0A9W7FMB5_9STRA</name>
<protein>
    <recommendedName>
        <fullName evidence="6">Exocyst complex component Sec6</fullName>
    </recommendedName>
</protein>
<dbReference type="PANTHER" id="PTHR21292:SF1">
    <property type="entry name" value="EXOCYST COMPLEX COMPONENT 3"/>
    <property type="match status" value="1"/>
</dbReference>
<dbReference type="Proteomes" id="UP001165122">
    <property type="component" value="Unassembled WGS sequence"/>
</dbReference>
<keyword evidence="2" id="KW-0813">Transport</keyword>
<dbReference type="PANTHER" id="PTHR21292">
    <property type="entry name" value="EXOCYST COMPLEX COMPONENT SEC6-RELATED"/>
    <property type="match status" value="1"/>
</dbReference>
<evidence type="ECO:0000256" key="3">
    <source>
        <dbReference type="ARBA" id="ARBA00022483"/>
    </source>
</evidence>
<dbReference type="GO" id="GO:0051601">
    <property type="term" value="P:exocyst localization"/>
    <property type="evidence" value="ECO:0007669"/>
    <property type="project" value="TreeGrafter"/>
</dbReference>
<evidence type="ECO:0008006" key="6">
    <source>
        <dbReference type="Google" id="ProtNLM"/>
    </source>
</evidence>
<evidence type="ECO:0000256" key="1">
    <source>
        <dbReference type="ARBA" id="ARBA00009447"/>
    </source>
</evidence>
<dbReference type="GO" id="GO:0006887">
    <property type="term" value="P:exocytosis"/>
    <property type="evidence" value="ECO:0007669"/>
    <property type="project" value="UniProtKB-KW"/>
</dbReference>
<dbReference type="Gene3D" id="1.10.357.70">
    <property type="entry name" value="Exocyst complex component Sec6, C-terminal domain"/>
    <property type="match status" value="1"/>
</dbReference>
<dbReference type="OrthoDB" id="190098at2759"/>
<accession>A0A9W7FMB5</accession>
<dbReference type="Gene3D" id="1.10.357.50">
    <property type="match status" value="1"/>
</dbReference>
<dbReference type="InterPro" id="IPR042532">
    <property type="entry name" value="EXOC3/Sec6_C"/>
</dbReference>
<dbReference type="EMBL" id="BRXW01000216">
    <property type="protein sequence ID" value="GMI14603.1"/>
    <property type="molecule type" value="Genomic_DNA"/>
</dbReference>
<reference evidence="5" key="1">
    <citation type="journal article" date="2023" name="Commun. Biol.">
        <title>Genome analysis of Parmales, the sister group of diatoms, reveals the evolutionary specialization of diatoms from phago-mixotrophs to photoautotrophs.</title>
        <authorList>
            <person name="Ban H."/>
            <person name="Sato S."/>
            <person name="Yoshikawa S."/>
            <person name="Yamada K."/>
            <person name="Nakamura Y."/>
            <person name="Ichinomiya M."/>
            <person name="Sato N."/>
            <person name="Blanc-Mathieu R."/>
            <person name="Endo H."/>
            <person name="Kuwata A."/>
            <person name="Ogata H."/>
        </authorList>
    </citation>
    <scope>NUCLEOTIDE SEQUENCE [LARGE SCALE GENOMIC DNA]</scope>
    <source>
        <strain evidence="5">NIES 3700</strain>
    </source>
</reference>
<dbReference type="InterPro" id="IPR010326">
    <property type="entry name" value="EXOC3/Sec6"/>
</dbReference>
<keyword evidence="3" id="KW-0268">Exocytosis</keyword>
<gene>
    <name evidence="4" type="ORF">TrLO_g7157</name>
</gene>
<dbReference type="Pfam" id="PF06046">
    <property type="entry name" value="Sec6"/>
    <property type="match status" value="1"/>
</dbReference>
<keyword evidence="5" id="KW-1185">Reference proteome</keyword>
<sequence length="825" mass="93467">MEASNDDVDMMAKAREIIELRFRDASSLDEVSLYQQQYTRQLSLTEAQLASTIQTNIDHVKKAMDTIKQSEDTMAKLTGEFGGMQEQLGKSRSQLGKYEHIRSINIANRNIQTTLSRIENFNSIPAMVKRLQEALTSNPESLMVVYLSTQSLETWRDELIAEVKGSSRRSSISSPGSTGYTRSPEVYNKIIDVLGDHFDIVLQLSQQVRQSVTKHVCECFYLSVDEPALLVRAVEVMMLIEDHEVKKYNLLSDIMKENLPNLSHAFEEEVVVSLRQAFDARIQERYVQCMLQSADEGKTGIEATINAATKGMLDLAFLKSEVTKCFPPTFKALKIYREQFEEYMLPQVAALYSQNIQNLELGDLLRMVSWLHNYNLQIASLDVGDPPDDFEEAIENLMEEYLERAGKQTRDWFANIEKRDSEVLPESDGCLVTRDPEDMLNIVNMQVSVAKEQLPSKLRYKAIKSCVDELSAAQARLREDVEILWKSTQVENICAVVNDSYRMQDKVEHLLDDFDRDEGREEIQELQEAMDELCRSYVVMAVDATKFAAMSVMEDLKEPILHQVFTPPWEDGSEQFSQITTRTLRDWFSDLSMWLPEYFFAKLVRECYDQTVSAYIETCMGKKVKPFQNSARASQQVINDRFAFSEFFLADFSAQLAASGMRKPGEVEQSLDVMTHISKLIMAPAPTDVEPDIKGMLRHFGTTGEKAILHIVGLKTLPKAQLDDWKFVVQQDISEVGKECDFEQEKYNLPWWKSNKTTASKEQETDADGEGINIGTGGFASTNPFGSMGGGGSNPFGEAAAAKMEKWKETAKGISITSKFSTPKK</sequence>
<comment type="similarity">
    <text evidence="1">Belongs to the SEC6 family.</text>
</comment>
<evidence type="ECO:0000313" key="5">
    <source>
        <dbReference type="Proteomes" id="UP001165122"/>
    </source>
</evidence>
<evidence type="ECO:0000256" key="2">
    <source>
        <dbReference type="ARBA" id="ARBA00022448"/>
    </source>
</evidence>
<comment type="caution">
    <text evidence="4">The sequence shown here is derived from an EMBL/GenBank/DDBJ whole genome shotgun (WGS) entry which is preliminary data.</text>
</comment>
<dbReference type="GO" id="GO:0000149">
    <property type="term" value="F:SNARE binding"/>
    <property type="evidence" value="ECO:0007669"/>
    <property type="project" value="TreeGrafter"/>
</dbReference>
<evidence type="ECO:0000313" key="4">
    <source>
        <dbReference type="EMBL" id="GMI14603.1"/>
    </source>
</evidence>